<keyword evidence="7" id="KW-0472">Membrane</keyword>
<evidence type="ECO:0000256" key="5">
    <source>
        <dbReference type="ARBA" id="ARBA00022989"/>
    </source>
</evidence>
<accession>A0A1J1EMY2</accession>
<evidence type="ECO:0000256" key="3">
    <source>
        <dbReference type="ARBA" id="ARBA00022449"/>
    </source>
</evidence>
<dbReference type="PANTHER" id="PTHR43562">
    <property type="entry name" value="NAPA-TYPE SODIUM/HYDROGEN ANTIPORTER"/>
    <property type="match status" value="1"/>
</dbReference>
<keyword evidence="6" id="KW-0406">Ion transport</keyword>
<keyword evidence="5" id="KW-1133">Transmembrane helix</keyword>
<organism evidence="9 10">
    <name type="scientific">Thermus thermophilus</name>
    <dbReference type="NCBI Taxonomy" id="274"/>
    <lineage>
        <taxon>Bacteria</taxon>
        <taxon>Thermotogati</taxon>
        <taxon>Deinococcota</taxon>
        <taxon>Deinococci</taxon>
        <taxon>Thermales</taxon>
        <taxon>Thermaceae</taxon>
        <taxon>Thermus</taxon>
    </lineage>
</organism>
<dbReference type="Pfam" id="PF00999">
    <property type="entry name" value="Na_H_Exchanger"/>
    <property type="match status" value="1"/>
</dbReference>
<evidence type="ECO:0000259" key="8">
    <source>
        <dbReference type="Pfam" id="PF00999"/>
    </source>
</evidence>
<keyword evidence="3" id="KW-0050">Antiport</keyword>
<protein>
    <submittedName>
        <fullName evidence="9">Sodium:proton antiporter</fullName>
    </submittedName>
</protein>
<evidence type="ECO:0000256" key="1">
    <source>
        <dbReference type="ARBA" id="ARBA00004141"/>
    </source>
</evidence>
<keyword evidence="2" id="KW-0813">Transport</keyword>
<gene>
    <name evidence="9" type="ORF">TthAA11_03720</name>
</gene>
<dbReference type="EMBL" id="AP024926">
    <property type="protein sequence ID" value="BCZ86190.1"/>
    <property type="molecule type" value="Genomic_DNA"/>
</dbReference>
<keyword evidence="4" id="KW-0812">Transmembrane</keyword>
<dbReference type="AlphaFoldDB" id="A0A1J1EMY2"/>
<name>A0A1J1EMY2_THETH</name>
<dbReference type="GO" id="GO:0016020">
    <property type="term" value="C:membrane"/>
    <property type="evidence" value="ECO:0007669"/>
    <property type="project" value="UniProtKB-SubCell"/>
</dbReference>
<evidence type="ECO:0000313" key="9">
    <source>
        <dbReference type="EMBL" id="BCZ86190.1"/>
    </source>
</evidence>
<dbReference type="InterPro" id="IPR038770">
    <property type="entry name" value="Na+/solute_symporter_sf"/>
</dbReference>
<dbReference type="RefSeq" id="WP_096411085.1">
    <property type="nucleotide sequence ID" value="NZ_AP019792.1"/>
</dbReference>
<evidence type="ECO:0000256" key="7">
    <source>
        <dbReference type="ARBA" id="ARBA00023136"/>
    </source>
</evidence>
<dbReference type="Proteomes" id="UP000825379">
    <property type="component" value="Chromosome"/>
</dbReference>
<reference evidence="9" key="1">
    <citation type="submission" date="2021-07" db="EMBL/GenBank/DDBJ databases">
        <title>Complete genome sequences of four Thermus thermophilus strains isolated from Arima Hot Spring in Japan.</title>
        <authorList>
            <person name="Tomariguchi N."/>
            <person name="Ueno Y."/>
            <person name="Miyazaki K."/>
        </authorList>
    </citation>
    <scope>NUCLEOTIDE SEQUENCE</scope>
    <source>
        <strain evidence="9">AA1-1</strain>
    </source>
</reference>
<proteinExistence type="predicted"/>
<evidence type="ECO:0000256" key="2">
    <source>
        <dbReference type="ARBA" id="ARBA00022448"/>
    </source>
</evidence>
<sequence length="383" mass="41621">MSGSLLLLFVFLAAFLAPPLSRLLRMPVPVGELVIGLLLGHFLAQGVALPEILGFLADFGFLLLMFLAGLEVDFNLLRQLERRHFVFYALYVVGMFLGAGLLAGLLGVGLAQALILALVSIGLMVATLRDMGILGRAFAKRVLILGVLGEVASLFGLTAMEKAAHYQGLLPLLEEVGIIALFFLLLFLAFRLAGLFLWWYPEVGRRLVYEEDPSAMGIRLSLALMFAAAVMSGLVGLESVLGAFLAGMILSYFLQKKHDLEAKLSAMGYGFLIPIFFIRTGMGIDLSGLDGRLLLEVGQALLLMLLIRLLPAPFLLLSGFRLREAFLAALLLAYPFTLMIAGTEIARGAHLLDERAALVLLLAAALSSLLFPWAAKMLLRFLR</sequence>
<dbReference type="PANTHER" id="PTHR43562:SF1">
    <property type="entry name" value="NA(+)_H(+) ANTIPORTER YJBQ-RELATED"/>
    <property type="match status" value="1"/>
</dbReference>
<dbReference type="InterPro" id="IPR006153">
    <property type="entry name" value="Cation/H_exchanger_TM"/>
</dbReference>
<feature type="domain" description="Cation/H+ exchanger transmembrane" evidence="8">
    <location>
        <begin position="12"/>
        <end position="376"/>
    </location>
</feature>
<comment type="subcellular location">
    <subcellularLocation>
        <location evidence="1">Membrane</location>
        <topology evidence="1">Multi-pass membrane protein</topology>
    </subcellularLocation>
</comment>
<evidence type="ECO:0000256" key="6">
    <source>
        <dbReference type="ARBA" id="ARBA00023065"/>
    </source>
</evidence>
<evidence type="ECO:0000313" key="10">
    <source>
        <dbReference type="Proteomes" id="UP000825379"/>
    </source>
</evidence>
<dbReference type="GO" id="GO:1902600">
    <property type="term" value="P:proton transmembrane transport"/>
    <property type="evidence" value="ECO:0007669"/>
    <property type="project" value="InterPro"/>
</dbReference>
<dbReference type="GO" id="GO:0015297">
    <property type="term" value="F:antiporter activity"/>
    <property type="evidence" value="ECO:0007669"/>
    <property type="project" value="UniProtKB-KW"/>
</dbReference>
<evidence type="ECO:0000256" key="4">
    <source>
        <dbReference type="ARBA" id="ARBA00022692"/>
    </source>
</evidence>
<dbReference type="Gene3D" id="1.20.1530.20">
    <property type="match status" value="1"/>
</dbReference>